<gene>
    <name evidence="2" type="primary">yidD</name>
    <name evidence="2" type="ORF">DCO16_11115</name>
</gene>
<name>A0A6M9PSA7_9BURK</name>
<dbReference type="RefSeq" id="WP_173943704.1">
    <property type="nucleotide sequence ID" value="NZ_CBCSCD010000002.1"/>
</dbReference>
<proteinExistence type="inferred from homology"/>
<dbReference type="InterPro" id="IPR002696">
    <property type="entry name" value="Membr_insert_effic_factor_YidD"/>
</dbReference>
<comment type="similarity">
    <text evidence="1">Belongs to the UPF0161 family.</text>
</comment>
<dbReference type="Pfam" id="PF01809">
    <property type="entry name" value="YidD"/>
    <property type="match status" value="1"/>
</dbReference>
<keyword evidence="3" id="KW-1185">Reference proteome</keyword>
<keyword evidence="1" id="KW-0472">Membrane</keyword>
<dbReference type="PANTHER" id="PTHR33383:SF1">
    <property type="entry name" value="MEMBRANE PROTEIN INSERTION EFFICIENCY FACTOR-RELATED"/>
    <property type="match status" value="1"/>
</dbReference>
<dbReference type="PANTHER" id="PTHR33383">
    <property type="entry name" value="MEMBRANE PROTEIN INSERTION EFFICIENCY FACTOR-RELATED"/>
    <property type="match status" value="1"/>
</dbReference>
<dbReference type="AlphaFoldDB" id="A0A6M9PSA7"/>
<organism evidence="2 3">
    <name type="scientific">Polynucleobacter antarcticus</name>
    <dbReference type="NCBI Taxonomy" id="1743162"/>
    <lineage>
        <taxon>Bacteria</taxon>
        <taxon>Pseudomonadati</taxon>
        <taxon>Pseudomonadota</taxon>
        <taxon>Betaproteobacteria</taxon>
        <taxon>Burkholderiales</taxon>
        <taxon>Burkholderiaceae</taxon>
        <taxon>Polynucleobacter</taxon>
    </lineage>
</organism>
<reference evidence="2 3" key="1">
    <citation type="submission" date="2018-04" db="EMBL/GenBank/DDBJ databases">
        <title>Polynucleobacter sp. LimPoW16 genome.</title>
        <authorList>
            <person name="Hahn M.W."/>
        </authorList>
    </citation>
    <scope>NUCLEOTIDE SEQUENCE [LARGE SCALE GENOMIC DNA]</scope>
    <source>
        <strain evidence="2 3">LimPoW16</strain>
    </source>
</reference>
<dbReference type="NCBIfam" id="TIGR00278">
    <property type="entry name" value="membrane protein insertion efficiency factor YidD"/>
    <property type="match status" value="1"/>
</dbReference>
<evidence type="ECO:0000313" key="3">
    <source>
        <dbReference type="Proteomes" id="UP000500806"/>
    </source>
</evidence>
<accession>A0A6M9PSA7</accession>
<dbReference type="Proteomes" id="UP000500806">
    <property type="component" value="Chromosome"/>
</dbReference>
<dbReference type="EMBL" id="CP028941">
    <property type="protein sequence ID" value="QKM63539.1"/>
    <property type="molecule type" value="Genomic_DNA"/>
</dbReference>
<dbReference type="HAMAP" id="MF_00386">
    <property type="entry name" value="UPF0161_YidD"/>
    <property type="match status" value="1"/>
</dbReference>
<sequence>MSFVCKLRGSYNVQLLNKAALKLVRLYQITLSPFFGMSCKFEPTCSQYACDCFKHHGFFKSLGLTVWRIVRCNPWTQGGYDPAVKRTHHY</sequence>
<dbReference type="SMART" id="SM01234">
    <property type="entry name" value="Haemolytic"/>
    <property type="match status" value="1"/>
</dbReference>
<dbReference type="GO" id="GO:0005886">
    <property type="term" value="C:plasma membrane"/>
    <property type="evidence" value="ECO:0007669"/>
    <property type="project" value="UniProtKB-SubCell"/>
</dbReference>
<dbReference type="KEGG" id="pani:DCO16_11115"/>
<evidence type="ECO:0000313" key="2">
    <source>
        <dbReference type="EMBL" id="QKM63539.1"/>
    </source>
</evidence>
<keyword evidence="1" id="KW-1003">Cell membrane</keyword>
<evidence type="ECO:0000256" key="1">
    <source>
        <dbReference type="HAMAP-Rule" id="MF_00386"/>
    </source>
</evidence>
<comment type="function">
    <text evidence="1">Could be involved in insertion of integral membrane proteins into the membrane.</text>
</comment>
<comment type="subcellular location">
    <subcellularLocation>
        <location evidence="1">Cell membrane</location>
        <topology evidence="1">Peripheral membrane protein</topology>
        <orientation evidence="1">Cytoplasmic side</orientation>
    </subcellularLocation>
</comment>
<protein>
    <recommendedName>
        <fullName evidence="1">Putative membrane protein insertion efficiency factor</fullName>
    </recommendedName>
</protein>